<dbReference type="InterPro" id="IPR020012">
    <property type="entry name" value="LysM_FimV"/>
</dbReference>
<feature type="region of interest" description="Disordered" evidence="2">
    <location>
        <begin position="307"/>
        <end position="341"/>
    </location>
</feature>
<dbReference type="HOGENOM" id="CLU_310985_0_0_6"/>
<feature type="compositionally biased region" description="Acidic residues" evidence="2">
    <location>
        <begin position="788"/>
        <end position="799"/>
    </location>
</feature>
<feature type="compositionally biased region" description="Acidic residues" evidence="2">
    <location>
        <begin position="882"/>
        <end position="903"/>
    </location>
</feature>
<dbReference type="NCBIfam" id="TIGR03505">
    <property type="entry name" value="FimV_core"/>
    <property type="match status" value="1"/>
</dbReference>
<dbReference type="RefSeq" id="WP_012325592.1">
    <property type="nucleotide sequence ID" value="NC_010506.1"/>
</dbReference>
<feature type="compositionally biased region" description="Acidic residues" evidence="2">
    <location>
        <begin position="986"/>
        <end position="995"/>
    </location>
</feature>
<feature type="compositionally biased region" description="Basic and acidic residues" evidence="2">
    <location>
        <begin position="933"/>
        <end position="959"/>
    </location>
</feature>
<keyword evidence="3" id="KW-0472">Membrane</keyword>
<feature type="compositionally biased region" description="Acidic residues" evidence="2">
    <location>
        <begin position="822"/>
        <end position="834"/>
    </location>
</feature>
<feature type="compositionally biased region" description="Low complexity" evidence="2">
    <location>
        <begin position="321"/>
        <end position="330"/>
    </location>
</feature>
<feature type="coiled-coil region" evidence="1">
    <location>
        <begin position="178"/>
        <end position="254"/>
    </location>
</feature>
<dbReference type="InterPro" id="IPR038440">
    <property type="entry name" value="FimV_C_sf"/>
</dbReference>
<proteinExistence type="predicted"/>
<feature type="compositionally biased region" description="Low complexity" evidence="2">
    <location>
        <begin position="601"/>
        <end position="611"/>
    </location>
</feature>
<dbReference type="Proteomes" id="UP000002168">
    <property type="component" value="Chromosome"/>
</dbReference>
<feature type="compositionally biased region" description="Acidic residues" evidence="2">
    <location>
        <begin position="417"/>
        <end position="450"/>
    </location>
</feature>
<feature type="compositionally biased region" description="Acidic residues" evidence="2">
    <location>
        <begin position="683"/>
        <end position="694"/>
    </location>
</feature>
<dbReference type="KEGG" id="swd:Swoo_2985"/>
<feature type="transmembrane region" description="Helical" evidence="3">
    <location>
        <begin position="278"/>
        <end position="299"/>
    </location>
</feature>
<feature type="compositionally biased region" description="Acidic residues" evidence="2">
    <location>
        <begin position="389"/>
        <end position="406"/>
    </location>
</feature>
<dbReference type="EMBL" id="CP000961">
    <property type="protein sequence ID" value="ACA87256.1"/>
    <property type="molecule type" value="Genomic_DNA"/>
</dbReference>
<evidence type="ECO:0000256" key="3">
    <source>
        <dbReference type="SAM" id="Phobius"/>
    </source>
</evidence>
<feature type="compositionally biased region" description="Acidic residues" evidence="2">
    <location>
        <begin position="458"/>
        <end position="488"/>
    </location>
</feature>
<keyword evidence="3" id="KW-0812">Transmembrane</keyword>
<dbReference type="STRING" id="392500.Swoo_2985"/>
<name>B1KKN9_SHEWM</name>
<sequence length="1135" mass="123012" precursor="true">MNFRTPYLVGLIASILLVLVTSSIEQTVSAAEPLKITGPDGEVRETTRQYGPTRSSDTFWSIAQKMQPDASVSIYQVMGAIYDANPHAFTNSNYNSLEKGMILLIPSKEVMLAIPKSMAKQRAERNDAGWKKITAKPVAAQKPSTPVAEPIKTEQPESASVKEPVSESPKSVNDAVQNSDLQAKLDASEDKNLQLADELVRAQDELSLSSSDIEALTGKVDLLNEEVAVLQEQLQASRLKNESLTADVEALKERLAEMELPAPQEDEIKWKELMSNPVALILGAALPAFIFLILLWLFLKRRRNEGEQQESEEKSVEGEAESAPAPSAEEAVSESETSDDMAVHLDTEEDEDSLDSLMNVDSSELQPEVEMEVDSEQMDMANEMFVDPGETETEGESDLDVEDEGQSLDELWAEAMGEQDGEGEEDLDSLLEDFGVDEKEETPDAAEADLDSLLTDINETETASEPESAEQEEDLDALLEGIGETEAEPEVKSEEADLDSLLEEFDLPAEESQGEESGEDLNEAIAAELAAEADNEQVDEADLDSLLAGFDEPQGDETPEEAELSEEIAAQLAADTEDEPVDEADLDSLLAGFDEPENAENSESAEATEAPELTEEADLSAEIAAELTESVDEQADEADLDSLLAGFDEPENAENSESAEATEAPELTEEADLSAEIAAELTESVDEQADEADLDSLLAGFDEPENAENSESAEATEAPELTEEADLSAEIAAELTESVDEQAVDADLDSLLAGFYEPENAENSESVEAPELTEEADLSAEIAAELTESVDEQADDADLDSLLAGFDEPENAENSESVETPELTEEADLGEEIAAELTESVDEPKSTENLESTESVEATELPELAEEADLGEELAAQKSEVEAEDTIDDADLDSLLDGFDEPAEPLQSEDVQVEEQVEPQKDEALDALLADLKSVEEKPASKEDNFFGDLKSNKSKSDNSLEWDGALTDDANESQPAEGGEHPDVIEEQSDDDFDLSLADEGKITVDEALAALDAQEQSESSASHVDEHDLTTFQKDNGFIDIDRLLNEADEESDEVDQYKELDVDMGELDSLMGNASMVDVDDEENSVNAKLDLARAYIEIDDNDSAMALLKEVQLDGNERQQEEAQGLIKTLG</sequence>
<evidence type="ECO:0008006" key="6">
    <source>
        <dbReference type="Google" id="ProtNLM"/>
    </source>
</evidence>
<feature type="region of interest" description="Disordered" evidence="2">
    <location>
        <begin position="136"/>
        <end position="175"/>
    </location>
</feature>
<dbReference type="Gene3D" id="1.20.58.2200">
    <property type="match status" value="1"/>
</dbReference>
<protein>
    <recommendedName>
        <fullName evidence="6">Pilus assembly protein FimV</fullName>
    </recommendedName>
</protein>
<keyword evidence="3" id="KW-1133">Transmembrane helix</keyword>
<organism evidence="4 5">
    <name type="scientific">Shewanella woodyi (strain ATCC 51908 / MS32)</name>
    <dbReference type="NCBI Taxonomy" id="392500"/>
    <lineage>
        <taxon>Bacteria</taxon>
        <taxon>Pseudomonadati</taxon>
        <taxon>Pseudomonadota</taxon>
        <taxon>Gammaproteobacteria</taxon>
        <taxon>Alteromonadales</taxon>
        <taxon>Shewanellaceae</taxon>
        <taxon>Shewanella</taxon>
    </lineage>
</organism>
<feature type="compositionally biased region" description="Acidic residues" evidence="2">
    <location>
        <begin position="553"/>
        <end position="566"/>
    </location>
</feature>
<dbReference type="AlphaFoldDB" id="B1KKN9"/>
<evidence type="ECO:0000313" key="5">
    <source>
        <dbReference type="Proteomes" id="UP000002168"/>
    </source>
</evidence>
<feature type="compositionally biased region" description="Acidic residues" evidence="2">
    <location>
        <begin position="863"/>
        <end position="872"/>
    </location>
</feature>
<feature type="region of interest" description="Disordered" evidence="2">
    <location>
        <begin position="387"/>
        <end position="406"/>
    </location>
</feature>
<feature type="compositionally biased region" description="Acidic residues" evidence="2">
    <location>
        <begin position="629"/>
        <end position="640"/>
    </location>
</feature>
<feature type="compositionally biased region" description="Acidic residues" evidence="2">
    <location>
        <begin position="531"/>
        <end position="543"/>
    </location>
</feature>
<dbReference type="eggNOG" id="COG3170">
    <property type="taxonomic scope" value="Bacteria"/>
</dbReference>
<keyword evidence="1" id="KW-0175">Coiled coil</keyword>
<evidence type="ECO:0000256" key="1">
    <source>
        <dbReference type="SAM" id="Coils"/>
    </source>
</evidence>
<keyword evidence="5" id="KW-1185">Reference proteome</keyword>
<evidence type="ECO:0000313" key="4">
    <source>
        <dbReference type="EMBL" id="ACA87256.1"/>
    </source>
</evidence>
<dbReference type="InterPro" id="IPR020011">
    <property type="entry name" value="FimV_C"/>
</dbReference>
<reference evidence="4 5" key="1">
    <citation type="submission" date="2008-02" db="EMBL/GenBank/DDBJ databases">
        <title>Complete sequence of Shewanella woodyi ATCC 51908.</title>
        <authorList>
            <consortium name="US DOE Joint Genome Institute"/>
            <person name="Copeland A."/>
            <person name="Lucas S."/>
            <person name="Lapidus A."/>
            <person name="Glavina del Rio T."/>
            <person name="Dalin E."/>
            <person name="Tice H."/>
            <person name="Bruce D."/>
            <person name="Goodwin L."/>
            <person name="Pitluck S."/>
            <person name="Sims D."/>
            <person name="Brettin T."/>
            <person name="Detter J.C."/>
            <person name="Han C."/>
            <person name="Kuske C.R."/>
            <person name="Schmutz J."/>
            <person name="Larimer F."/>
            <person name="Land M."/>
            <person name="Hauser L."/>
            <person name="Kyrpides N."/>
            <person name="Lykidis A."/>
            <person name="Zhao J.-S."/>
            <person name="Richardson P."/>
        </authorList>
    </citation>
    <scope>NUCLEOTIDE SEQUENCE [LARGE SCALE GENOMIC DNA]</scope>
    <source>
        <strain evidence="5">ATCC 51908 / MS32</strain>
    </source>
</reference>
<accession>B1KKN9</accession>
<evidence type="ECO:0000256" key="2">
    <source>
        <dbReference type="SAM" id="MobiDB-lite"/>
    </source>
</evidence>
<feature type="region of interest" description="Disordered" evidence="2">
    <location>
        <begin position="415"/>
        <end position="730"/>
    </location>
</feature>
<gene>
    <name evidence="4" type="ordered locus">Swoo_2985</name>
</gene>
<feature type="compositionally biased region" description="Low complexity" evidence="2">
    <location>
        <begin position="709"/>
        <end position="719"/>
    </location>
</feature>
<feature type="compositionally biased region" description="Acidic residues" evidence="2">
    <location>
        <begin position="575"/>
        <end position="586"/>
    </location>
</feature>
<feature type="compositionally biased region" description="Acidic residues" evidence="2">
    <location>
        <begin position="496"/>
        <end position="522"/>
    </location>
</feature>
<feature type="compositionally biased region" description="Low complexity" evidence="2">
    <location>
        <begin position="655"/>
        <end position="665"/>
    </location>
</feature>
<dbReference type="NCBIfam" id="TIGR03504">
    <property type="entry name" value="FimV_Cterm"/>
    <property type="match status" value="1"/>
</dbReference>
<feature type="region of interest" description="Disordered" evidence="2">
    <location>
        <begin position="750"/>
        <end position="1034"/>
    </location>
</feature>